<keyword evidence="1" id="KW-0040">ANK repeat</keyword>
<dbReference type="PANTHER" id="PTHR46224:SF64">
    <property type="entry name" value="IQ MOTIF AND ANKYRIN REPEAT DOMAIN-CONTAINING PROTEIN 1"/>
    <property type="match status" value="1"/>
</dbReference>
<dbReference type="Proteomes" id="UP001147782">
    <property type="component" value="Unassembled WGS sequence"/>
</dbReference>
<comment type="caution">
    <text evidence="2">The sequence shown here is derived from an EMBL/GenBank/DDBJ whole genome shotgun (WGS) entry which is preliminary data.</text>
</comment>
<dbReference type="PRINTS" id="PR01415">
    <property type="entry name" value="ANKYRIN"/>
</dbReference>
<protein>
    <submittedName>
        <fullName evidence="2">Ankyrin repeat protein</fullName>
    </submittedName>
</protein>
<dbReference type="Gene3D" id="1.25.40.20">
    <property type="entry name" value="Ankyrin repeat-containing domain"/>
    <property type="match status" value="3"/>
</dbReference>
<evidence type="ECO:0000313" key="2">
    <source>
        <dbReference type="EMBL" id="KAJ5368329.1"/>
    </source>
</evidence>
<dbReference type="Pfam" id="PF13637">
    <property type="entry name" value="Ank_4"/>
    <property type="match status" value="1"/>
</dbReference>
<feature type="repeat" description="ANK" evidence="1">
    <location>
        <begin position="216"/>
        <end position="248"/>
    </location>
</feature>
<dbReference type="EMBL" id="JAPZBS010000007">
    <property type="protein sequence ID" value="KAJ5368329.1"/>
    <property type="molecule type" value="Genomic_DNA"/>
</dbReference>
<feature type="repeat" description="ANK" evidence="1">
    <location>
        <begin position="117"/>
        <end position="149"/>
    </location>
</feature>
<dbReference type="PROSITE" id="PS50088">
    <property type="entry name" value="ANK_REPEAT"/>
    <property type="match status" value="6"/>
</dbReference>
<proteinExistence type="predicted"/>
<keyword evidence="3" id="KW-1185">Reference proteome</keyword>
<dbReference type="PANTHER" id="PTHR46224">
    <property type="entry name" value="ANKYRIN REPEAT FAMILY PROTEIN"/>
    <property type="match status" value="1"/>
</dbReference>
<sequence length="354" mass="38934">MAAQRSPQLPLEVILTIADFLQPSDLLNLLQTIPQIAPLLNYRHIQARDENNHTLLYLIVEQGLDNLIQPLTKFIPQSCTLYNEGWTPLHQAIGNANQRMVKALIYAGADLSAQDEGGKTALHLACKENAIEIVQCLLDHGANPSAVDHSQRTPLHEACGQNTTILRIVTKAGEDLNPRRLPRELTPLHHETMLARESLIRILLEAGADPSIPTETGETILHRAALMNHANIVRLLLEFGVDIAVRNGHGCTPFLVAAIGGSDECLQFLLKAGADISDLDNHGRNALHIAAWAGQESSVRLLLKLGLDSSARDKRGHTPMCWAAKYEQTGVVQILEDAQKNRFARLINRVRGKS</sequence>
<organism evidence="2 3">
    <name type="scientific">Penicillium cataractarum</name>
    <dbReference type="NCBI Taxonomy" id="2100454"/>
    <lineage>
        <taxon>Eukaryota</taxon>
        <taxon>Fungi</taxon>
        <taxon>Dikarya</taxon>
        <taxon>Ascomycota</taxon>
        <taxon>Pezizomycotina</taxon>
        <taxon>Eurotiomycetes</taxon>
        <taxon>Eurotiomycetidae</taxon>
        <taxon>Eurotiales</taxon>
        <taxon>Aspergillaceae</taxon>
        <taxon>Penicillium</taxon>
    </lineage>
</organism>
<evidence type="ECO:0000256" key="1">
    <source>
        <dbReference type="PROSITE-ProRule" id="PRU00023"/>
    </source>
</evidence>
<gene>
    <name evidence="2" type="ORF">N7496_008089</name>
</gene>
<feature type="repeat" description="ANK" evidence="1">
    <location>
        <begin position="249"/>
        <end position="281"/>
    </location>
</feature>
<reference evidence="2" key="1">
    <citation type="submission" date="2022-11" db="EMBL/GenBank/DDBJ databases">
        <authorList>
            <person name="Petersen C."/>
        </authorList>
    </citation>
    <scope>NUCLEOTIDE SEQUENCE</scope>
    <source>
        <strain evidence="2">IBT 29864</strain>
    </source>
</reference>
<feature type="repeat" description="ANK" evidence="1">
    <location>
        <begin position="282"/>
        <end position="314"/>
    </location>
</feature>
<feature type="repeat" description="ANK" evidence="1">
    <location>
        <begin position="183"/>
        <end position="215"/>
    </location>
</feature>
<dbReference type="SUPFAM" id="SSF48403">
    <property type="entry name" value="Ankyrin repeat"/>
    <property type="match status" value="1"/>
</dbReference>
<dbReference type="InterPro" id="IPR002110">
    <property type="entry name" value="Ankyrin_rpt"/>
</dbReference>
<dbReference type="InterPro" id="IPR036770">
    <property type="entry name" value="Ankyrin_rpt-contain_sf"/>
</dbReference>
<dbReference type="GeneID" id="81440187"/>
<feature type="repeat" description="ANK" evidence="1">
    <location>
        <begin position="84"/>
        <end position="116"/>
    </location>
</feature>
<reference evidence="2" key="2">
    <citation type="journal article" date="2023" name="IMA Fungus">
        <title>Comparative genomic study of the Penicillium genus elucidates a diverse pangenome and 15 lateral gene transfer events.</title>
        <authorList>
            <person name="Petersen C."/>
            <person name="Sorensen T."/>
            <person name="Nielsen M.R."/>
            <person name="Sondergaard T.E."/>
            <person name="Sorensen J.L."/>
            <person name="Fitzpatrick D.A."/>
            <person name="Frisvad J.C."/>
            <person name="Nielsen K.L."/>
        </authorList>
    </citation>
    <scope>NUCLEOTIDE SEQUENCE</scope>
    <source>
        <strain evidence="2">IBT 29864</strain>
    </source>
</reference>
<name>A0A9W9S0C2_9EURO</name>
<accession>A0A9W9S0C2</accession>
<dbReference type="PROSITE" id="PS50297">
    <property type="entry name" value="ANK_REP_REGION"/>
    <property type="match status" value="5"/>
</dbReference>
<dbReference type="OrthoDB" id="366390at2759"/>
<dbReference type="Pfam" id="PF12796">
    <property type="entry name" value="Ank_2"/>
    <property type="match status" value="2"/>
</dbReference>
<evidence type="ECO:0000313" key="3">
    <source>
        <dbReference type="Proteomes" id="UP001147782"/>
    </source>
</evidence>
<dbReference type="RefSeq" id="XP_056553071.1">
    <property type="nucleotide sequence ID" value="XM_056701008.1"/>
</dbReference>
<dbReference type="SMART" id="SM00248">
    <property type="entry name" value="ANK"/>
    <property type="match status" value="9"/>
</dbReference>
<dbReference type="AlphaFoldDB" id="A0A9W9S0C2"/>
<dbReference type="InterPro" id="IPR051616">
    <property type="entry name" value="Cul2-RING_E3_ligase_SR"/>
</dbReference>